<dbReference type="OrthoDB" id="4357148at2759"/>
<protein>
    <submittedName>
        <fullName evidence="2">Uncharacterized protein</fullName>
    </submittedName>
</protein>
<dbReference type="AlphaFoldDB" id="S7ZLY7"/>
<evidence type="ECO:0000256" key="1">
    <source>
        <dbReference type="SAM" id="MobiDB-lite"/>
    </source>
</evidence>
<dbReference type="PhylomeDB" id="S7ZLY7"/>
<organism evidence="2 3">
    <name type="scientific">Penicillium oxalicum (strain 114-2 / CGMCC 5302)</name>
    <name type="common">Penicillium decumbens</name>
    <dbReference type="NCBI Taxonomy" id="933388"/>
    <lineage>
        <taxon>Eukaryota</taxon>
        <taxon>Fungi</taxon>
        <taxon>Dikarya</taxon>
        <taxon>Ascomycota</taxon>
        <taxon>Pezizomycotina</taxon>
        <taxon>Eurotiomycetes</taxon>
        <taxon>Eurotiomycetidae</taxon>
        <taxon>Eurotiales</taxon>
        <taxon>Aspergillaceae</taxon>
        <taxon>Penicillium</taxon>
    </lineage>
</organism>
<accession>S7ZLY7</accession>
<feature type="region of interest" description="Disordered" evidence="1">
    <location>
        <begin position="84"/>
        <end position="120"/>
    </location>
</feature>
<dbReference type="HOGENOM" id="CLU_2050433_0_0_1"/>
<evidence type="ECO:0000313" key="3">
    <source>
        <dbReference type="Proteomes" id="UP000019376"/>
    </source>
</evidence>
<dbReference type="EMBL" id="KB644414">
    <property type="protein sequence ID" value="EPS31675.1"/>
    <property type="molecule type" value="Genomic_DNA"/>
</dbReference>
<keyword evidence="3" id="KW-1185">Reference proteome</keyword>
<dbReference type="Proteomes" id="UP000019376">
    <property type="component" value="Unassembled WGS sequence"/>
</dbReference>
<name>S7ZLY7_PENO1</name>
<gene>
    <name evidence="2" type="ORF">PDE_06632</name>
</gene>
<sequence length="120" mass="13528">MNTPPVTEVEIIYDRESESPLPHSVIDLSFTQRAGKKLFRKSRRPRVPLLGDGLDLEDPMVSSYAETGGEIAQDEKAAMDPFHILNGKDRLGRRTSTSPETQGREERPDEEDRSNYDILG</sequence>
<proteinExistence type="predicted"/>
<reference evidence="2 3" key="1">
    <citation type="journal article" date="2013" name="PLoS ONE">
        <title>Genomic and secretomic analyses reveal unique features of the lignocellulolytic enzyme system of Penicillium decumbens.</title>
        <authorList>
            <person name="Liu G."/>
            <person name="Zhang L."/>
            <person name="Wei X."/>
            <person name="Zou G."/>
            <person name="Qin Y."/>
            <person name="Ma L."/>
            <person name="Li J."/>
            <person name="Zheng H."/>
            <person name="Wang S."/>
            <person name="Wang C."/>
            <person name="Xun L."/>
            <person name="Zhao G.-P."/>
            <person name="Zhou Z."/>
            <person name="Qu Y."/>
        </authorList>
    </citation>
    <scope>NUCLEOTIDE SEQUENCE [LARGE SCALE GENOMIC DNA]</scope>
    <source>
        <strain evidence="3">114-2 / CGMCC 5302</strain>
    </source>
</reference>
<evidence type="ECO:0000313" key="2">
    <source>
        <dbReference type="EMBL" id="EPS31675.1"/>
    </source>
</evidence>